<proteinExistence type="predicted"/>
<protein>
    <recommendedName>
        <fullName evidence="3">DUF2069 domain-containing protein</fullName>
    </recommendedName>
</protein>
<feature type="non-terminal residue" evidence="2">
    <location>
        <position position="1"/>
    </location>
</feature>
<dbReference type="Pfam" id="PF09842">
    <property type="entry name" value="DUF2069"/>
    <property type="match status" value="1"/>
</dbReference>
<dbReference type="AlphaFoldDB" id="A0A381QR64"/>
<evidence type="ECO:0008006" key="3">
    <source>
        <dbReference type="Google" id="ProtNLM"/>
    </source>
</evidence>
<dbReference type="InterPro" id="IPR018643">
    <property type="entry name" value="DUF2069_membrane"/>
</dbReference>
<evidence type="ECO:0000313" key="2">
    <source>
        <dbReference type="EMBL" id="SUZ81876.1"/>
    </source>
</evidence>
<keyword evidence="1" id="KW-0812">Transmembrane</keyword>
<keyword evidence="1" id="KW-1133">Transmembrane helix</keyword>
<reference evidence="2" key="1">
    <citation type="submission" date="2018-05" db="EMBL/GenBank/DDBJ databases">
        <authorList>
            <person name="Lanie J.A."/>
            <person name="Ng W.-L."/>
            <person name="Kazmierczak K.M."/>
            <person name="Andrzejewski T.M."/>
            <person name="Davidsen T.M."/>
            <person name="Wayne K.J."/>
            <person name="Tettelin H."/>
            <person name="Glass J.I."/>
            <person name="Rusch D."/>
            <person name="Podicherti R."/>
            <person name="Tsui H.-C.T."/>
            <person name="Winkler M.E."/>
        </authorList>
    </citation>
    <scope>NUCLEOTIDE SEQUENCE</scope>
</reference>
<evidence type="ECO:0000256" key="1">
    <source>
        <dbReference type="SAM" id="Phobius"/>
    </source>
</evidence>
<feature type="transmembrane region" description="Helical" evidence="1">
    <location>
        <begin position="75"/>
        <end position="98"/>
    </location>
</feature>
<organism evidence="2">
    <name type="scientific">marine metagenome</name>
    <dbReference type="NCBI Taxonomy" id="408172"/>
    <lineage>
        <taxon>unclassified sequences</taxon>
        <taxon>metagenomes</taxon>
        <taxon>ecological metagenomes</taxon>
    </lineage>
</organism>
<keyword evidence="1" id="KW-0472">Membrane</keyword>
<dbReference type="EMBL" id="UINC01001483">
    <property type="protein sequence ID" value="SUZ81876.1"/>
    <property type="molecule type" value="Genomic_DNA"/>
</dbReference>
<gene>
    <name evidence="2" type="ORF">METZ01_LOCUS34730</name>
</gene>
<accession>A0A381QR64</accession>
<sequence length="106" mass="12431">VYYGLIICFGVDTILISNDFTLTVVLIWLIRVMPLLPFSVGLHQNHPRTYTWLSFVVLLYFINGVLVSFDPERRIMGIVYAVLSVTLFSFLILFIRLYREHYQVNL</sequence>
<name>A0A381QR64_9ZZZZ</name>
<feature type="transmembrane region" description="Helical" evidence="1">
    <location>
        <begin position="50"/>
        <end position="69"/>
    </location>
</feature>
<feature type="transmembrane region" description="Helical" evidence="1">
    <location>
        <begin position="20"/>
        <end position="38"/>
    </location>
</feature>